<name>Q91FQ9_IIV6</name>
<dbReference type="RefSeq" id="NP_149727.1">
    <property type="nucleotide sequence ID" value="NC_003038.1"/>
</dbReference>
<dbReference type="EMBL" id="AF303741">
    <property type="protein sequence ID" value="AAK82125.1"/>
    <property type="molecule type" value="Genomic_DNA"/>
</dbReference>
<reference evidence="1 2" key="2">
    <citation type="journal article" date="1986" name="Med. Microbiol. Immunol.">
        <title>Insect iridescent virus type 6 induced toxic degenerative hepatitis in mice.</title>
        <authorList>
            <person name="Lorbacher de Ruiz H."/>
            <person name="Gelderblom H."/>
            <person name="Hofmann W."/>
            <person name="Darai G."/>
        </authorList>
    </citation>
    <scope>NUCLEOTIDE SEQUENCE [LARGE SCALE GENOMIC DNA]</scope>
</reference>
<organism evidence="1 2">
    <name type="scientific">Invertebrate iridescent virus 6</name>
    <name type="common">IIV-6</name>
    <name type="synonym">Chilo iridescent virus</name>
    <dbReference type="NCBI Taxonomy" id="176652"/>
    <lineage>
        <taxon>Viruses</taxon>
        <taxon>Varidnaviria</taxon>
        <taxon>Bamfordvirae</taxon>
        <taxon>Nucleocytoviricota</taxon>
        <taxon>Megaviricetes</taxon>
        <taxon>Pimascovirales</taxon>
        <taxon>Pimascovirales incertae sedis</taxon>
        <taxon>Iridoviridae</taxon>
        <taxon>Betairidovirinae</taxon>
        <taxon>Iridovirus</taxon>
        <taxon>Iridovirus chilo1</taxon>
    </lineage>
</organism>
<reference evidence="1 2" key="13">
    <citation type="journal article" date="1998" name="Virus Genes">
        <title>Identification of a thymidylate synthase gene within the genome of Chilo iridescent virus.</title>
        <authorList>
            <person name="Muller K."/>
            <person name="Tidona C.A."/>
            <person name="Bahr U."/>
            <person name="Darai G."/>
        </authorList>
    </citation>
    <scope>NUCLEOTIDE SEQUENCE [LARGE SCALE GENOMIC DNA]</scope>
</reference>
<sequence>MEIFMLFLEIQLLQIMEELLYPMAQHGMKLLIILQQQMHVMFS</sequence>
<reference evidence="1 2" key="3">
    <citation type="journal article" date="1987" name="Virology">
        <title>Molecular cloning and physical mapping of the genome of insect iridescent virus type 6: further evidence for circular permutation of the viral genome.</title>
        <authorList>
            <person name="Schnitzler P."/>
            <person name="Soltau J.B."/>
            <person name="Fischer M."/>
            <person name="Reisner H."/>
            <person name="Scholz J."/>
            <person name="Delius H."/>
            <person name="Darai G."/>
        </authorList>
    </citation>
    <scope>NUCLEOTIDE SEQUENCE [LARGE SCALE GENOMIC DNA]</scope>
</reference>
<reference evidence="1 2" key="15">
    <citation type="journal article" date="2001" name="Virology">
        <title>Analysis of the first complete DNA sequence of an invertebrate iridovirus: coding strategy of the genome of Chilo iridescent virus.</title>
        <authorList>
            <person name="Jakob N.J."/>
            <person name="Muller K."/>
            <person name="Bahr U."/>
            <person name="Darai G."/>
        </authorList>
    </citation>
    <scope>NUCLEOTIDE SEQUENCE [LARGE SCALE GENOMIC DNA]</scope>
</reference>
<organismHost>
    <name type="scientific">Gryllus campestris</name>
    <dbReference type="NCBI Taxonomy" id="58607"/>
</organismHost>
<reference evidence="1 2" key="11">
    <citation type="journal article" date="1994" name="Virus Genes">
        <title>Chilo iridescent virus encodes a putative helicase belonging to a distinct family within the "DEAD/H" superfamily: implications for the evolution of large DNA viruses.</title>
        <authorList>
            <person name="Sonntag K.C."/>
            <person name="Schnitzler P."/>
            <person name="Koonin E.V."/>
            <person name="Darai G."/>
        </authorList>
    </citation>
    <scope>NUCLEOTIDE SEQUENCE [LARGE SCALE GENOMIC DNA]</scope>
</reference>
<proteinExistence type="predicted"/>
<reference evidence="1 2" key="6">
    <citation type="journal article" date="1992" name="Virus Genes">
        <title>Characterization of the third origin of DNA replication of the genome of insect iridescent virus type 6.</title>
        <authorList>
            <person name="Sonntag K.C."/>
            <person name="Darai G."/>
        </authorList>
    </citation>
    <scope>NUCLEOTIDE SEQUENCE [LARGE SCALE GENOMIC DNA]</scope>
</reference>
<reference evidence="1 2" key="8">
    <citation type="journal article" date="1994" name="Intervirology">
        <title>Identification of the primary structure and the coding capacity of the genome of insect iridescent virus type 6 between the genome coordinates 0.310 and 0.347 (7990 bp).</title>
        <authorList>
            <person name="Sonntag K.C."/>
            <person name="Schnitzler P."/>
            <person name="Janssen W."/>
            <person name="Darai G."/>
        </authorList>
    </citation>
    <scope>NUCLEOTIDE SEQUENCE [LARGE SCALE GENOMIC DNA]</scope>
</reference>
<accession>Q91FQ9</accession>
<organismHost>
    <name type="scientific">Chilo suppressalis</name>
    <name type="common">Asiatic rice borer moth</name>
    <dbReference type="NCBI Taxonomy" id="168631"/>
</organismHost>
<organismHost>
    <name type="scientific">Spodoptera frugiperda</name>
    <name type="common">Fall armyworm</name>
    <dbReference type="NCBI Taxonomy" id="7108"/>
</organismHost>
<dbReference type="GeneID" id="1733018"/>
<evidence type="ECO:0000313" key="2">
    <source>
        <dbReference type="Proteomes" id="UP000001359"/>
    </source>
</evidence>
<keyword evidence="2" id="KW-1185">Reference proteome</keyword>
<reference evidence="1 2" key="14">
    <citation type="journal article" date="1999" name="Virus Genes">
        <title>Identification of a gene cluster within the genome of Chilo iridescent virus encoding enzymes involved in viral DNA replication and processing.</title>
        <authorList>
            <person name="Muller K."/>
            <person name="Tidona C.A."/>
            <person name="Darai G."/>
        </authorList>
    </citation>
    <scope>NUCLEOTIDE SEQUENCE [LARGE SCALE GENOMIC DNA]</scope>
</reference>
<organismHost>
    <name type="scientific">Gryllus bimaculatus</name>
    <name type="common">Two-spotted cricket</name>
    <dbReference type="NCBI Taxonomy" id="6999"/>
</organismHost>
<reference evidence="1 2" key="9">
    <citation type="journal article" date="1994" name="J. Gen. Virol.">
        <title>Insect iridescent virus type 6 encodes a polypeptide related to the largest subunit of eukaryotic RNA polymerase II.</title>
        <authorList>
            <person name="Schnitzler P."/>
            <person name="Sonntag K.C."/>
            <person name="Muller M."/>
            <person name="Janssen W."/>
            <person name="Bugert J.J."/>
            <person name="Koonin E.V."/>
            <person name="Darai G."/>
        </authorList>
    </citation>
    <scope>NUCLEOTIDE SEQUENCE [LARGE SCALE GENOMIC DNA]</scope>
</reference>
<reference evidence="1 2" key="1">
    <citation type="journal article" date="1984" name="J. Virol.">
        <title>DNA analysis of insect iridescent virus 6: evidence for circular permutation and terminal redundancy.</title>
        <authorList>
            <person name="Delius H."/>
            <person name="Darai G."/>
            <person name="Fluegel R.M."/>
        </authorList>
    </citation>
    <scope>NUCLEOTIDE SEQUENCE [LARGE SCALE GENOMIC DNA]</scope>
</reference>
<reference evidence="1 2" key="12">
    <citation type="journal article" date="1997" name="Virus Genes">
        <title>The DNA sequence of Chilo iridescent virus between the genome coordinates 0.101 and 0.391; similarities in coding strategy between insect and vertebrate iridoviruses.</title>
        <authorList>
            <person name="Bahr U."/>
            <person name="Tidona C.A."/>
            <person name="Darai G."/>
        </authorList>
    </citation>
    <scope>NUCLEOTIDE SEQUENCE [LARGE SCALE GENOMIC DNA]</scope>
</reference>
<reference evidence="1 2" key="10">
    <citation type="journal article" date="1994" name="Nucleic Acids Res.">
        <title>Identification of genes encoding zinc finger proteins, non-histone chromosomal HMG protein homologue, and a putative GTP phosphohydrolase in the genome of Chilo iridescent virus.</title>
        <authorList>
            <person name="Schnitzler P."/>
            <person name="Hug M."/>
            <person name="Handermann M."/>
            <person name="Janssen W."/>
            <person name="Koonin E.V."/>
            <person name="Delius H."/>
            <person name="Darai C."/>
        </authorList>
    </citation>
    <scope>NUCLEOTIDE SEQUENCE [LARGE SCALE GENOMIC DNA]</scope>
</reference>
<protein>
    <submittedName>
        <fullName evidence="1">264R</fullName>
    </submittedName>
</protein>
<dbReference type="Proteomes" id="UP000001359">
    <property type="component" value="Segment"/>
</dbReference>
<evidence type="ECO:0000313" key="1">
    <source>
        <dbReference type="EMBL" id="AAK82125.1"/>
    </source>
</evidence>
<reference evidence="1 2" key="4">
    <citation type="journal article" date="1988" name="Virology">
        <title>Identification and characterization of the repetitive DNA element in the genome of insect iridescent virus type 6.</title>
        <authorList>
            <person name="Fischer M."/>
            <person name="Schnitzler P."/>
            <person name="Delius H."/>
            <person name="Darai G."/>
        </authorList>
    </citation>
    <scope>NUCLEOTIDE SEQUENCE [LARGE SCALE GENOMIC DNA]</scope>
</reference>
<reference evidence="1 2" key="5">
    <citation type="journal article" date="1992" name="Virus Genes">
        <title>Identification and mapping of origins of DNA replication within the DNA sequences of the genome of insect iridescent virus type 6.</title>
        <authorList>
            <person name="Handermann M."/>
            <person name="Schnitzler P."/>
            <person name="Rosen-Wolff A."/>
            <person name="Raab K."/>
            <person name="Sonntag K.C."/>
            <person name="Darai G."/>
        </authorList>
    </citation>
    <scope>NUCLEOTIDE SEQUENCE [LARGE SCALE GENOMIC DNA]</scope>
</reference>
<organismHost>
    <name type="scientific">Acheta domesticus</name>
    <name type="common">House cricket</name>
    <dbReference type="NCBI Taxonomy" id="6997"/>
</organismHost>
<dbReference type="KEGG" id="vg:1733018"/>
<reference evidence="1 2" key="7">
    <citation type="journal article" date="1993" name="J. Gen. Virol.">
        <title>Identification of the gene encoding the major capsid protein of insect iridescent virus type 6 by polymerase chain reaction.</title>
        <authorList>
            <person name="Stohwasser R."/>
            <person name="Raab K."/>
            <person name="Schnitzler P."/>
            <person name="Janssen W."/>
            <person name="Darai G."/>
        </authorList>
    </citation>
    <scope>NUCLEOTIDE SEQUENCE [LARGE SCALE GENOMIC DNA]</scope>
</reference>